<dbReference type="CDD" id="cd07012">
    <property type="entry name" value="PBP2_Bug_TTT"/>
    <property type="match status" value="1"/>
</dbReference>
<reference evidence="3 4" key="1">
    <citation type="submission" date="2020-04" db="EMBL/GenBank/DDBJ databases">
        <title>Usitatibacter rugosus gen. nov., sp. nov. and Usitatibacter palustris sp. nov., novel members of Usitatibacteraceae fam. nov. within the order Nitrosomonadales isolated from soil.</title>
        <authorList>
            <person name="Huber K.J."/>
            <person name="Neumann-Schaal M."/>
            <person name="Geppert A."/>
            <person name="Luckner M."/>
            <person name="Wanner G."/>
            <person name="Overmann J."/>
        </authorList>
    </citation>
    <scope>NUCLEOTIDE SEQUENCE [LARGE SCALE GENOMIC DNA]</scope>
    <source>
        <strain evidence="3 4">Swamp67</strain>
    </source>
</reference>
<dbReference type="PANTHER" id="PTHR42928">
    <property type="entry name" value="TRICARBOXYLATE-BINDING PROTEIN"/>
    <property type="match status" value="1"/>
</dbReference>
<dbReference type="SUPFAM" id="SSF53850">
    <property type="entry name" value="Periplasmic binding protein-like II"/>
    <property type="match status" value="1"/>
</dbReference>
<evidence type="ECO:0000313" key="4">
    <source>
        <dbReference type="Proteomes" id="UP000503096"/>
    </source>
</evidence>
<sequence length="328" mass="34403">MDWRRRRAFPLRRLGIIGCFVAWCAGGAFAQTFPNGPISIVVPLAPGDAADISARSMAEEMSRRLGVPVLTVNRPGAGGAIGAASVAHARKDGQTILFAQNSALTFRPALDPQSASYDAQKDLVPLGISSRTPSVLAVRSDAPYRSFAELIEHAKKNPGQVRIGHPGAGSVGEFCILLVNALTGVDLVPVPYTGAAPAATALRGGHIEGAALSLGALGAHIKAGALRGIATSNRVAEYADIPALKELGYREDLFGIWFSYLAPAGIPEDARKALVAAIEQAVKAPEVGARLAPFGIVQAYATPEQQLAEIREEFKRVIEMAKKAGLAK</sequence>
<name>A0A6M4H4U7_9PROT</name>
<comment type="similarity">
    <text evidence="1">Belongs to the UPF0065 (bug) family.</text>
</comment>
<feature type="chain" id="PRO_5026686974" description="Tripartite tricarboxylate transporter substrate binding protein" evidence="2">
    <location>
        <begin position="31"/>
        <end position="328"/>
    </location>
</feature>
<dbReference type="Pfam" id="PF03401">
    <property type="entry name" value="TctC"/>
    <property type="match status" value="1"/>
</dbReference>
<gene>
    <name evidence="3" type="ORF">DSM104440_01423</name>
</gene>
<proteinExistence type="inferred from homology"/>
<accession>A0A6M4H4U7</accession>
<evidence type="ECO:0000256" key="2">
    <source>
        <dbReference type="SAM" id="SignalP"/>
    </source>
</evidence>
<feature type="signal peptide" evidence="2">
    <location>
        <begin position="1"/>
        <end position="30"/>
    </location>
</feature>
<dbReference type="PIRSF" id="PIRSF017082">
    <property type="entry name" value="YflP"/>
    <property type="match status" value="1"/>
</dbReference>
<protein>
    <recommendedName>
        <fullName evidence="5">Tripartite tricarboxylate transporter substrate binding protein</fullName>
    </recommendedName>
</protein>
<dbReference type="Gene3D" id="3.40.190.10">
    <property type="entry name" value="Periplasmic binding protein-like II"/>
    <property type="match status" value="1"/>
</dbReference>
<dbReference type="EMBL" id="CP053073">
    <property type="protein sequence ID" value="QJR14616.1"/>
    <property type="molecule type" value="Genomic_DNA"/>
</dbReference>
<evidence type="ECO:0000313" key="3">
    <source>
        <dbReference type="EMBL" id="QJR14616.1"/>
    </source>
</evidence>
<evidence type="ECO:0008006" key="5">
    <source>
        <dbReference type="Google" id="ProtNLM"/>
    </source>
</evidence>
<dbReference type="InParanoid" id="A0A6M4H4U7"/>
<dbReference type="InterPro" id="IPR042100">
    <property type="entry name" value="Bug_dom1"/>
</dbReference>
<dbReference type="AlphaFoldDB" id="A0A6M4H4U7"/>
<keyword evidence="4" id="KW-1185">Reference proteome</keyword>
<organism evidence="3 4">
    <name type="scientific">Usitatibacter palustris</name>
    <dbReference type="NCBI Taxonomy" id="2732487"/>
    <lineage>
        <taxon>Bacteria</taxon>
        <taxon>Pseudomonadati</taxon>
        <taxon>Pseudomonadota</taxon>
        <taxon>Betaproteobacteria</taxon>
        <taxon>Nitrosomonadales</taxon>
        <taxon>Usitatibacteraceae</taxon>
        <taxon>Usitatibacter</taxon>
    </lineage>
</organism>
<dbReference type="Proteomes" id="UP000503096">
    <property type="component" value="Chromosome"/>
</dbReference>
<keyword evidence="2" id="KW-0732">Signal</keyword>
<dbReference type="Gene3D" id="3.40.190.150">
    <property type="entry name" value="Bordetella uptake gene, domain 1"/>
    <property type="match status" value="1"/>
</dbReference>
<evidence type="ECO:0000256" key="1">
    <source>
        <dbReference type="ARBA" id="ARBA00006987"/>
    </source>
</evidence>
<dbReference type="InterPro" id="IPR005064">
    <property type="entry name" value="BUG"/>
</dbReference>
<dbReference type="KEGG" id="upl:DSM104440_01423"/>
<dbReference type="PANTHER" id="PTHR42928:SF5">
    <property type="entry name" value="BLR1237 PROTEIN"/>
    <property type="match status" value="1"/>
</dbReference>